<evidence type="ECO:0000259" key="3">
    <source>
        <dbReference type="SMART" id="SM00863"/>
    </source>
</evidence>
<dbReference type="Pfam" id="PF07973">
    <property type="entry name" value="tRNA_SAD"/>
    <property type="match status" value="1"/>
</dbReference>
<dbReference type="Proteomes" id="UP000824083">
    <property type="component" value="Unassembled WGS sequence"/>
</dbReference>
<reference evidence="4" key="2">
    <citation type="journal article" date="2021" name="PeerJ">
        <title>Extensive microbial diversity within the chicken gut microbiome revealed by metagenomics and culture.</title>
        <authorList>
            <person name="Gilroy R."/>
            <person name="Ravi A."/>
            <person name="Getino M."/>
            <person name="Pursley I."/>
            <person name="Horton D.L."/>
            <person name="Alikhan N.F."/>
            <person name="Baker D."/>
            <person name="Gharbi K."/>
            <person name="Hall N."/>
            <person name="Watson M."/>
            <person name="Adriaenssens E.M."/>
            <person name="Foster-Nyarko E."/>
            <person name="Jarju S."/>
            <person name="Secka A."/>
            <person name="Antonio M."/>
            <person name="Oren A."/>
            <person name="Chaudhuri R.R."/>
            <person name="La Ragione R."/>
            <person name="Hildebrand F."/>
            <person name="Pallen M.J."/>
        </authorList>
    </citation>
    <scope>NUCLEOTIDE SEQUENCE</scope>
    <source>
        <strain evidence="4">7463</strain>
    </source>
</reference>
<feature type="non-terminal residue" evidence="4">
    <location>
        <position position="1"/>
    </location>
</feature>
<reference evidence="4" key="1">
    <citation type="submission" date="2020-10" db="EMBL/GenBank/DDBJ databases">
        <authorList>
            <person name="Gilroy R."/>
        </authorList>
    </citation>
    <scope>NUCLEOTIDE SEQUENCE</scope>
    <source>
        <strain evidence="4">7463</strain>
    </source>
</reference>
<dbReference type="SUPFAM" id="SSF55186">
    <property type="entry name" value="ThrRS/AlaRS common domain"/>
    <property type="match status" value="1"/>
</dbReference>
<evidence type="ECO:0000313" key="5">
    <source>
        <dbReference type="Proteomes" id="UP000824083"/>
    </source>
</evidence>
<sequence length="60" mass="6950">IISAFENESEERRYWEIKGLAKVPCGGTHPKRTGELGKIKLKRKNIENGHERIEIMLDET</sequence>
<proteinExistence type="predicted"/>
<comment type="caution">
    <text evidence="4">The sequence shown here is derived from an EMBL/GenBank/DDBJ whole genome shotgun (WGS) entry which is preliminary data.</text>
</comment>
<dbReference type="GO" id="GO:0004812">
    <property type="term" value="F:aminoacyl-tRNA ligase activity"/>
    <property type="evidence" value="ECO:0007669"/>
    <property type="project" value="InterPro"/>
</dbReference>
<keyword evidence="2" id="KW-0862">Zinc</keyword>
<feature type="domain" description="Threonyl/alanyl tRNA synthetase SAD" evidence="3">
    <location>
        <begin position="12"/>
        <end position="54"/>
    </location>
</feature>
<evidence type="ECO:0000256" key="2">
    <source>
        <dbReference type="ARBA" id="ARBA00022833"/>
    </source>
</evidence>
<dbReference type="AlphaFoldDB" id="A0A9D1IKS1"/>
<dbReference type="Gene3D" id="3.30.980.10">
    <property type="entry name" value="Threonyl-trna Synthetase, Chain A, domain 2"/>
    <property type="match status" value="1"/>
</dbReference>
<dbReference type="InterPro" id="IPR012947">
    <property type="entry name" value="tRNA_SAD"/>
</dbReference>
<dbReference type="InterPro" id="IPR018163">
    <property type="entry name" value="Thr/Ala-tRNA-synth_IIc_edit"/>
</dbReference>
<protein>
    <submittedName>
        <fullName evidence="4">Alanyl-tRNA editing protein</fullName>
    </submittedName>
</protein>
<dbReference type="GO" id="GO:0005524">
    <property type="term" value="F:ATP binding"/>
    <property type="evidence" value="ECO:0007669"/>
    <property type="project" value="InterPro"/>
</dbReference>
<evidence type="ECO:0000313" key="4">
    <source>
        <dbReference type="EMBL" id="HIU37849.1"/>
    </source>
</evidence>
<keyword evidence="1" id="KW-0479">Metal-binding</keyword>
<name>A0A9D1IKS1_9BURK</name>
<dbReference type="GO" id="GO:0046872">
    <property type="term" value="F:metal ion binding"/>
    <property type="evidence" value="ECO:0007669"/>
    <property type="project" value="UniProtKB-KW"/>
</dbReference>
<dbReference type="EMBL" id="DVMY01000096">
    <property type="protein sequence ID" value="HIU37849.1"/>
    <property type="molecule type" value="Genomic_DNA"/>
</dbReference>
<dbReference type="SMART" id="SM00863">
    <property type="entry name" value="tRNA_SAD"/>
    <property type="match status" value="1"/>
</dbReference>
<organism evidence="4 5">
    <name type="scientific">Candidatus Aphodousia faecigallinarum</name>
    <dbReference type="NCBI Taxonomy" id="2840677"/>
    <lineage>
        <taxon>Bacteria</taxon>
        <taxon>Pseudomonadati</taxon>
        <taxon>Pseudomonadota</taxon>
        <taxon>Betaproteobacteria</taxon>
        <taxon>Burkholderiales</taxon>
        <taxon>Sutterellaceae</taxon>
        <taxon>Sutterellaceae incertae sedis</taxon>
        <taxon>Candidatus Aphodousia</taxon>
    </lineage>
</organism>
<accession>A0A9D1IKS1</accession>
<dbReference type="GO" id="GO:0043039">
    <property type="term" value="P:tRNA aminoacylation"/>
    <property type="evidence" value="ECO:0007669"/>
    <property type="project" value="InterPro"/>
</dbReference>
<evidence type="ECO:0000256" key="1">
    <source>
        <dbReference type="ARBA" id="ARBA00022723"/>
    </source>
</evidence>
<gene>
    <name evidence="4" type="ORF">IAC56_06210</name>
</gene>